<dbReference type="EMBL" id="JAAGKO020000001">
    <property type="protein sequence ID" value="MDI5961352.1"/>
    <property type="molecule type" value="Genomic_DNA"/>
</dbReference>
<evidence type="ECO:0000259" key="1">
    <source>
        <dbReference type="Pfam" id="PF00668"/>
    </source>
</evidence>
<dbReference type="PANTHER" id="PTHR45527:SF1">
    <property type="entry name" value="FATTY ACID SYNTHASE"/>
    <property type="match status" value="1"/>
</dbReference>
<sequence>MRNDSRGGAIGTEPPADLVELIGDVRALDIRLSQVDGSLRYDAPPNAVGDDLLARLRQHKPALLAWLADGPVVESSGPATYSQRRMHAQCLASAAPAGFNVAQRIAITGALDVDALRRAVTASTGRQSALRSRLVAYGRELVQEVMPVAPVGLPLTDLRELPPGERSRTTADHLRRHAAEPFDLAVAPLLRTVLLRQGEQEWVLLLVVHHIVVDGWGLDVLLRELGRFYRAAVRVPGPRLPTEAEAGLVPLAVTYADVGRWQREHLSGTRRDQLRAYWRAALADAPMSLALPYDRPRPQRLSGRGGHVSVRIPQELTAEVDALARECGATSFTVLLSAFGNLLTRLTGQRETVIACNIAGRVRREHEAVVGAFTNNVALRLGRGAGGTFAEAVQETSRTFFGALDHQEYPLSLVLADRAGLEPAGVPPFPQVVVVMQTQGAPVLELPGLVTRVQDIVLDTTTTDLFLILTPDPDGIEVLLAFSTDLFDTATMERWATAYVESLSQAVSPRTS</sequence>
<reference evidence="3 4" key="1">
    <citation type="submission" date="2023-05" db="EMBL/GenBank/DDBJ databases">
        <title>Streptantibioticus silvisoli sp. nov., acidotolerant actinomycetes 1 from pine litter.</title>
        <authorList>
            <person name="Swiecimska M."/>
            <person name="Golinska P."/>
            <person name="Sangal V."/>
            <person name="Wachnowicz B."/>
            <person name="Goodfellow M."/>
        </authorList>
    </citation>
    <scope>NUCLEOTIDE SEQUENCE [LARGE SCALE GENOMIC DNA]</scope>
    <source>
        <strain evidence="3 4">SL54</strain>
    </source>
</reference>
<comment type="caution">
    <text evidence="3">The sequence shown here is derived from an EMBL/GenBank/DDBJ whole genome shotgun (WGS) entry which is preliminary data.</text>
</comment>
<dbReference type="InterPro" id="IPR001242">
    <property type="entry name" value="Condensation_dom"/>
</dbReference>
<accession>A0ABT6VUA0</accession>
<dbReference type="Proteomes" id="UP001156398">
    <property type="component" value="Unassembled WGS sequence"/>
</dbReference>
<dbReference type="Gene3D" id="1.10.10.1830">
    <property type="entry name" value="Non-ribosomal peptide synthase, adenylation domain"/>
    <property type="match status" value="1"/>
</dbReference>
<dbReference type="InterPro" id="IPR044894">
    <property type="entry name" value="TubC_N_sf"/>
</dbReference>
<dbReference type="InterPro" id="IPR023213">
    <property type="entry name" value="CAT-like_dom_sf"/>
</dbReference>
<dbReference type="Pfam" id="PF18563">
    <property type="entry name" value="TubC_N"/>
    <property type="match status" value="1"/>
</dbReference>
<dbReference type="SUPFAM" id="SSF52777">
    <property type="entry name" value="CoA-dependent acyltransferases"/>
    <property type="match status" value="2"/>
</dbReference>
<dbReference type="InterPro" id="IPR041464">
    <property type="entry name" value="TubC_N"/>
</dbReference>
<proteinExistence type="predicted"/>
<dbReference type="Pfam" id="PF00668">
    <property type="entry name" value="Condensation"/>
    <property type="match status" value="1"/>
</dbReference>
<dbReference type="CDD" id="cd19531">
    <property type="entry name" value="LCL_NRPS-like"/>
    <property type="match status" value="1"/>
</dbReference>
<organism evidence="3 4">
    <name type="scientific">Streptantibioticus silvisoli</name>
    <dbReference type="NCBI Taxonomy" id="2705255"/>
    <lineage>
        <taxon>Bacteria</taxon>
        <taxon>Bacillati</taxon>
        <taxon>Actinomycetota</taxon>
        <taxon>Actinomycetes</taxon>
        <taxon>Kitasatosporales</taxon>
        <taxon>Streptomycetaceae</taxon>
        <taxon>Streptantibioticus</taxon>
    </lineage>
</organism>
<dbReference type="Gene3D" id="3.30.559.10">
    <property type="entry name" value="Chloramphenicol acetyltransferase-like domain"/>
    <property type="match status" value="1"/>
</dbReference>
<feature type="domain" description="Condensation" evidence="1">
    <location>
        <begin position="78"/>
        <end position="508"/>
    </location>
</feature>
<protein>
    <submittedName>
        <fullName evidence="3">Condensation domain-containing protein</fullName>
    </submittedName>
</protein>
<feature type="domain" description="TubC N-terminal docking" evidence="2">
    <location>
        <begin position="19"/>
        <end position="67"/>
    </location>
</feature>
<gene>
    <name evidence="3" type="ORF">POF43_001195</name>
</gene>
<dbReference type="RefSeq" id="WP_271321879.1">
    <property type="nucleotide sequence ID" value="NZ_JAAGKO020000001.1"/>
</dbReference>
<keyword evidence="4" id="KW-1185">Reference proteome</keyword>
<name>A0ABT6VUA0_9ACTN</name>
<dbReference type="PANTHER" id="PTHR45527">
    <property type="entry name" value="NONRIBOSOMAL PEPTIDE SYNTHETASE"/>
    <property type="match status" value="1"/>
</dbReference>
<evidence type="ECO:0000259" key="2">
    <source>
        <dbReference type="Pfam" id="PF18563"/>
    </source>
</evidence>
<dbReference type="Gene3D" id="3.30.559.30">
    <property type="entry name" value="Nonribosomal peptide synthetase, condensation domain"/>
    <property type="match status" value="1"/>
</dbReference>
<evidence type="ECO:0000313" key="3">
    <source>
        <dbReference type="EMBL" id="MDI5961352.1"/>
    </source>
</evidence>
<evidence type="ECO:0000313" key="4">
    <source>
        <dbReference type="Proteomes" id="UP001156398"/>
    </source>
</evidence>